<name>A0AAX6IH92_IRIPA</name>
<evidence type="ECO:0000313" key="1">
    <source>
        <dbReference type="EMBL" id="KAJ6852619.1"/>
    </source>
</evidence>
<reference evidence="1" key="1">
    <citation type="journal article" date="2023" name="GigaByte">
        <title>Genome assembly of the bearded iris, Iris pallida Lam.</title>
        <authorList>
            <person name="Bruccoleri R.E."/>
            <person name="Oakeley E.J."/>
            <person name="Faust A.M.E."/>
            <person name="Altorfer M."/>
            <person name="Dessus-Babus S."/>
            <person name="Burckhardt D."/>
            <person name="Oertli M."/>
            <person name="Naumann U."/>
            <person name="Petersen F."/>
            <person name="Wong J."/>
        </authorList>
    </citation>
    <scope>NUCLEOTIDE SEQUENCE</scope>
    <source>
        <strain evidence="1">GSM-AAB239-AS_SAM_17_03QT</strain>
    </source>
</reference>
<keyword evidence="2" id="KW-1185">Reference proteome</keyword>
<sequence length="48" mass="5426">MTPILRKANIQGDQIQSSLVSLYQLLPKLKTCKGREGNPQLCTQVQRE</sequence>
<reference evidence="1" key="2">
    <citation type="submission" date="2023-04" db="EMBL/GenBank/DDBJ databases">
        <authorList>
            <person name="Bruccoleri R.E."/>
            <person name="Oakeley E.J."/>
            <person name="Faust A.-M."/>
            <person name="Dessus-Babus S."/>
            <person name="Altorfer M."/>
            <person name="Burckhardt D."/>
            <person name="Oertli M."/>
            <person name="Naumann U."/>
            <person name="Petersen F."/>
            <person name="Wong J."/>
        </authorList>
    </citation>
    <scope>NUCLEOTIDE SEQUENCE</scope>
    <source>
        <strain evidence="1">GSM-AAB239-AS_SAM_17_03QT</strain>
        <tissue evidence="1">Leaf</tissue>
    </source>
</reference>
<accession>A0AAX6IH92</accession>
<organism evidence="1 2">
    <name type="scientific">Iris pallida</name>
    <name type="common">Sweet iris</name>
    <dbReference type="NCBI Taxonomy" id="29817"/>
    <lineage>
        <taxon>Eukaryota</taxon>
        <taxon>Viridiplantae</taxon>
        <taxon>Streptophyta</taxon>
        <taxon>Embryophyta</taxon>
        <taxon>Tracheophyta</taxon>
        <taxon>Spermatophyta</taxon>
        <taxon>Magnoliopsida</taxon>
        <taxon>Liliopsida</taxon>
        <taxon>Asparagales</taxon>
        <taxon>Iridaceae</taxon>
        <taxon>Iridoideae</taxon>
        <taxon>Irideae</taxon>
        <taxon>Iris</taxon>
    </lineage>
</organism>
<comment type="caution">
    <text evidence="1">The sequence shown here is derived from an EMBL/GenBank/DDBJ whole genome shotgun (WGS) entry which is preliminary data.</text>
</comment>
<protein>
    <submittedName>
        <fullName evidence="1">Uncharacterized protein</fullName>
    </submittedName>
</protein>
<proteinExistence type="predicted"/>
<dbReference type="EMBL" id="JANAVB010001797">
    <property type="protein sequence ID" value="KAJ6852619.1"/>
    <property type="molecule type" value="Genomic_DNA"/>
</dbReference>
<dbReference type="AlphaFoldDB" id="A0AAX6IH92"/>
<evidence type="ECO:0000313" key="2">
    <source>
        <dbReference type="Proteomes" id="UP001140949"/>
    </source>
</evidence>
<gene>
    <name evidence="1" type="ORF">M6B38_253700</name>
</gene>
<dbReference type="Proteomes" id="UP001140949">
    <property type="component" value="Unassembled WGS sequence"/>
</dbReference>